<evidence type="ECO:0000313" key="3">
    <source>
        <dbReference type="Proteomes" id="UP000307164"/>
    </source>
</evidence>
<proteinExistence type="predicted"/>
<dbReference type="Proteomes" id="UP000307164">
    <property type="component" value="Unassembled WGS sequence"/>
</dbReference>
<dbReference type="EMBL" id="PNBW01000260">
    <property type="protein sequence ID" value="TMO68102.1"/>
    <property type="molecule type" value="Genomic_DNA"/>
</dbReference>
<organism evidence="2 3">
    <name type="scientific">Pseudoalteromonas aurantia</name>
    <dbReference type="NCBI Taxonomy" id="43654"/>
    <lineage>
        <taxon>Bacteria</taxon>
        <taxon>Pseudomonadati</taxon>
        <taxon>Pseudomonadota</taxon>
        <taxon>Gammaproteobacteria</taxon>
        <taxon>Alteromonadales</taxon>
        <taxon>Pseudoalteromonadaceae</taxon>
        <taxon>Pseudoalteromonas</taxon>
    </lineage>
</organism>
<feature type="non-terminal residue" evidence="2">
    <location>
        <position position="83"/>
    </location>
</feature>
<feature type="domain" description="DUF5689" evidence="1">
    <location>
        <begin position="32"/>
        <end position="83"/>
    </location>
</feature>
<dbReference type="InterPro" id="IPR043744">
    <property type="entry name" value="DUF5689"/>
</dbReference>
<reference evidence="2 3" key="1">
    <citation type="submission" date="2018-01" db="EMBL/GenBank/DDBJ databases">
        <authorList>
            <person name="Paulsen S."/>
            <person name="Gram L.K."/>
        </authorList>
    </citation>
    <scope>NUCLEOTIDE SEQUENCE [LARGE SCALE GENOMIC DNA]</scope>
    <source>
        <strain evidence="2 3">S3895</strain>
    </source>
</reference>
<protein>
    <recommendedName>
        <fullName evidence="1">DUF5689 domain-containing protein</fullName>
    </recommendedName>
</protein>
<reference evidence="3" key="2">
    <citation type="submission" date="2019-06" db="EMBL/GenBank/DDBJ databases">
        <title>Co-occurence of chitin degradation, pigmentation and bioactivity in marine Pseudoalteromonas.</title>
        <authorList>
            <person name="Sonnenschein E.C."/>
            <person name="Bech P.K."/>
        </authorList>
    </citation>
    <scope>NUCLEOTIDE SEQUENCE [LARGE SCALE GENOMIC DNA]</scope>
    <source>
        <strain evidence="3">S3895</strain>
    </source>
</reference>
<name>A0ABY2VRS7_9GAMM</name>
<dbReference type="Pfam" id="PF18942">
    <property type="entry name" value="DUF5689"/>
    <property type="match status" value="1"/>
</dbReference>
<dbReference type="PROSITE" id="PS51257">
    <property type="entry name" value="PROKAR_LIPOPROTEIN"/>
    <property type="match status" value="1"/>
</dbReference>
<comment type="caution">
    <text evidence="2">The sequence shown here is derived from an EMBL/GenBank/DDBJ whole genome shotgun (WGS) entry which is preliminary data.</text>
</comment>
<evidence type="ECO:0000259" key="1">
    <source>
        <dbReference type="Pfam" id="PF18942"/>
    </source>
</evidence>
<gene>
    <name evidence="2" type="ORF">CWC20_21400</name>
</gene>
<evidence type="ECO:0000313" key="2">
    <source>
        <dbReference type="EMBL" id="TMO68102.1"/>
    </source>
</evidence>
<sequence length="83" mass="9056">MKNYLNYCFIVLMACSKKFEPPPPFSGADIEATISIKQMRDAHIPGAFGKWVGDDIITGIVIANDATNNFYKSIVVQDSTGGI</sequence>
<keyword evidence="3" id="KW-1185">Reference proteome</keyword>
<accession>A0ABY2VRS7</accession>